<dbReference type="AlphaFoldDB" id="A0A1M6FQ03"/>
<dbReference type="InterPro" id="IPR011008">
    <property type="entry name" value="Dimeric_a/b-barrel"/>
</dbReference>
<dbReference type="Gene3D" id="3.30.70.100">
    <property type="match status" value="1"/>
</dbReference>
<name>A0A1M6FQ03_9FLAO</name>
<dbReference type="EMBL" id="FQYY01000006">
    <property type="protein sequence ID" value="SHI99745.1"/>
    <property type="molecule type" value="Genomic_DNA"/>
</dbReference>
<sequence>MLVRIVKMHFQEEEIENFKLIFEEKKKYIRNFEGCQFLELYQDKNNKSIFFTYSYWVNDEALEKYRHSALFKEVWAETKIKFKQKAEAWSVDKLVSLT</sequence>
<dbReference type="STRING" id="579105.SAMN04488096_106256"/>
<dbReference type="PROSITE" id="PS51725">
    <property type="entry name" value="ABM"/>
    <property type="match status" value="1"/>
</dbReference>
<dbReference type="Proteomes" id="UP000184225">
    <property type="component" value="Unassembled WGS sequence"/>
</dbReference>
<proteinExistence type="predicted"/>
<dbReference type="OrthoDB" id="1120859at2"/>
<feature type="domain" description="ABM" evidence="1">
    <location>
        <begin position="2"/>
        <end position="91"/>
    </location>
</feature>
<keyword evidence="3" id="KW-1185">Reference proteome</keyword>
<dbReference type="InterPro" id="IPR007138">
    <property type="entry name" value="ABM_dom"/>
</dbReference>
<dbReference type="RefSeq" id="WP_073151748.1">
    <property type="nucleotide sequence ID" value="NZ_FQYY01000006.1"/>
</dbReference>
<organism evidence="2 3">
    <name type="scientific">Mesonia phycicola</name>
    <dbReference type="NCBI Taxonomy" id="579105"/>
    <lineage>
        <taxon>Bacteria</taxon>
        <taxon>Pseudomonadati</taxon>
        <taxon>Bacteroidota</taxon>
        <taxon>Flavobacteriia</taxon>
        <taxon>Flavobacteriales</taxon>
        <taxon>Flavobacteriaceae</taxon>
        <taxon>Mesonia</taxon>
    </lineage>
</organism>
<protein>
    <recommendedName>
        <fullName evidence="1">ABM domain-containing protein</fullName>
    </recommendedName>
</protein>
<dbReference type="Pfam" id="PF03992">
    <property type="entry name" value="ABM"/>
    <property type="match status" value="1"/>
</dbReference>
<evidence type="ECO:0000313" key="3">
    <source>
        <dbReference type="Proteomes" id="UP000184225"/>
    </source>
</evidence>
<gene>
    <name evidence="2" type="ORF">SAMN04488096_106256</name>
</gene>
<reference evidence="2 3" key="1">
    <citation type="submission" date="2016-11" db="EMBL/GenBank/DDBJ databases">
        <authorList>
            <person name="Jaros S."/>
            <person name="Januszkiewicz K."/>
            <person name="Wedrychowicz H."/>
        </authorList>
    </citation>
    <scope>NUCLEOTIDE SEQUENCE [LARGE SCALE GENOMIC DNA]</scope>
    <source>
        <strain evidence="2 3">DSM 21425</strain>
    </source>
</reference>
<evidence type="ECO:0000259" key="1">
    <source>
        <dbReference type="PROSITE" id="PS51725"/>
    </source>
</evidence>
<evidence type="ECO:0000313" key="2">
    <source>
        <dbReference type="EMBL" id="SHI99745.1"/>
    </source>
</evidence>
<dbReference type="SUPFAM" id="SSF54909">
    <property type="entry name" value="Dimeric alpha+beta barrel"/>
    <property type="match status" value="1"/>
</dbReference>
<accession>A0A1M6FQ03</accession>